<gene>
    <name evidence="2" type="ORF">PXEA_LOCUS30356</name>
</gene>
<dbReference type="Proteomes" id="UP000784294">
    <property type="component" value="Unassembled WGS sequence"/>
</dbReference>
<evidence type="ECO:0000313" key="3">
    <source>
        <dbReference type="Proteomes" id="UP000784294"/>
    </source>
</evidence>
<reference evidence="2" key="1">
    <citation type="submission" date="2018-11" db="EMBL/GenBank/DDBJ databases">
        <authorList>
            <consortium name="Pathogen Informatics"/>
        </authorList>
    </citation>
    <scope>NUCLEOTIDE SEQUENCE</scope>
</reference>
<dbReference type="AlphaFoldDB" id="A0A448XHR7"/>
<evidence type="ECO:0000256" key="1">
    <source>
        <dbReference type="SAM" id="MobiDB-lite"/>
    </source>
</evidence>
<name>A0A448XHR7_9PLAT</name>
<feature type="region of interest" description="Disordered" evidence="1">
    <location>
        <begin position="92"/>
        <end position="131"/>
    </location>
</feature>
<comment type="caution">
    <text evidence="2">The sequence shown here is derived from an EMBL/GenBank/DDBJ whole genome shotgun (WGS) entry which is preliminary data.</text>
</comment>
<organism evidence="2 3">
    <name type="scientific">Protopolystoma xenopodis</name>
    <dbReference type="NCBI Taxonomy" id="117903"/>
    <lineage>
        <taxon>Eukaryota</taxon>
        <taxon>Metazoa</taxon>
        <taxon>Spiralia</taxon>
        <taxon>Lophotrochozoa</taxon>
        <taxon>Platyhelminthes</taxon>
        <taxon>Monogenea</taxon>
        <taxon>Polyopisthocotylea</taxon>
        <taxon>Polystomatidea</taxon>
        <taxon>Polystomatidae</taxon>
        <taxon>Protopolystoma</taxon>
    </lineage>
</organism>
<protein>
    <submittedName>
        <fullName evidence="2">Uncharacterized protein</fullName>
    </submittedName>
</protein>
<keyword evidence="3" id="KW-1185">Reference proteome</keyword>
<evidence type="ECO:0000313" key="2">
    <source>
        <dbReference type="EMBL" id="VEL36916.1"/>
    </source>
</evidence>
<accession>A0A448XHR7</accession>
<proteinExistence type="predicted"/>
<dbReference type="EMBL" id="CAAALY010253541">
    <property type="protein sequence ID" value="VEL36916.1"/>
    <property type="molecule type" value="Genomic_DNA"/>
</dbReference>
<sequence>MCLNDFCLMIDSGCDDVIHVETTDGSTATNRGRMELDFSNRLKAAATVAFGHKKYAICQGNPRSRIPVQRRSGSSLFPSSIASHGNRLCSWSESDQRDPFTRGPITSGGTRTRGERVSKTTLPGAPLQHEEAEREVIAQAGQDAVSSLVRAGELSM</sequence>